<dbReference type="PROSITE" id="PS00584">
    <property type="entry name" value="PFKB_KINASES_2"/>
    <property type="match status" value="1"/>
</dbReference>
<comment type="pathway">
    <text evidence="12">Carbohydrate metabolism; D-ribose degradation; D-ribose 5-phosphate from beta-D-ribopyranose: step 2/2.</text>
</comment>
<comment type="subunit">
    <text evidence="12">Homodimer.</text>
</comment>
<feature type="active site" description="Proton acceptor" evidence="12">
    <location>
        <position position="251"/>
    </location>
</feature>
<feature type="binding site" evidence="12">
    <location>
        <begin position="219"/>
        <end position="224"/>
    </location>
    <ligand>
        <name>ATP</name>
        <dbReference type="ChEBI" id="CHEBI:30616"/>
    </ligand>
</feature>
<feature type="binding site" evidence="12">
    <location>
        <position position="247"/>
    </location>
    <ligand>
        <name>K(+)</name>
        <dbReference type="ChEBI" id="CHEBI:29103"/>
    </ligand>
</feature>
<dbReference type="Pfam" id="PF00294">
    <property type="entry name" value="PfkB"/>
    <property type="match status" value="1"/>
</dbReference>
<feature type="binding site" evidence="12">
    <location>
        <position position="251"/>
    </location>
    <ligand>
        <name>substrate</name>
    </ligand>
</feature>
<dbReference type="KEGG" id="str:Sterm_3631"/>
<feature type="binding site" evidence="12">
    <location>
        <position position="281"/>
    </location>
    <ligand>
        <name>K(+)</name>
        <dbReference type="ChEBI" id="CHEBI:29103"/>
    </ligand>
</feature>
<evidence type="ECO:0000256" key="11">
    <source>
        <dbReference type="ARBA" id="ARBA00023277"/>
    </source>
</evidence>
<evidence type="ECO:0000256" key="2">
    <source>
        <dbReference type="ARBA" id="ARBA00012035"/>
    </source>
</evidence>
<keyword evidence="9 12" id="KW-0460">Magnesium</keyword>
<dbReference type="PANTHER" id="PTHR10584">
    <property type="entry name" value="SUGAR KINASE"/>
    <property type="match status" value="1"/>
</dbReference>
<accession>D1ARH9</accession>
<feature type="binding site" evidence="12">
    <location>
        <position position="139"/>
    </location>
    <ligand>
        <name>substrate</name>
    </ligand>
</feature>
<comment type="function">
    <text evidence="12">Catalyzes the phosphorylation of ribose at O-5 in a reaction requiring ATP and magnesium. The resulting D-ribose-5-phosphate can then be used either for sythesis of nucleotides, histidine, and tryptophan, or as a component of the pentose phosphate pathway.</text>
</comment>
<feature type="binding site" evidence="12">
    <location>
        <begin position="39"/>
        <end position="43"/>
    </location>
    <ligand>
        <name>substrate</name>
    </ligand>
</feature>
<comment type="similarity">
    <text evidence="1">Belongs to the carbohydrate kinase pfkB family.</text>
</comment>
<dbReference type="GO" id="GO:0004747">
    <property type="term" value="F:ribokinase activity"/>
    <property type="evidence" value="ECO:0007669"/>
    <property type="project" value="UniProtKB-UniRule"/>
</dbReference>
<dbReference type="GO" id="GO:0046872">
    <property type="term" value="F:metal ion binding"/>
    <property type="evidence" value="ECO:0007669"/>
    <property type="project" value="UniProtKB-KW"/>
</dbReference>
<dbReference type="HOGENOM" id="CLU_027634_2_2_0"/>
<dbReference type="RefSeq" id="WP_012863047.1">
    <property type="nucleotide sequence ID" value="NC_013517.1"/>
</dbReference>
<evidence type="ECO:0000256" key="4">
    <source>
        <dbReference type="ARBA" id="ARBA00022679"/>
    </source>
</evidence>
<dbReference type="SUPFAM" id="SSF53613">
    <property type="entry name" value="Ribokinase-like"/>
    <property type="match status" value="1"/>
</dbReference>
<keyword evidence="6 12" id="KW-0547">Nucleotide-binding</keyword>
<feature type="binding site" evidence="12">
    <location>
        <position position="183"/>
    </location>
    <ligand>
        <name>ATP</name>
        <dbReference type="ChEBI" id="CHEBI:30616"/>
    </ligand>
</feature>
<protein>
    <recommendedName>
        <fullName evidence="3 12">Ribokinase</fullName>
        <shortName evidence="12">RK</shortName>
        <ecNumber evidence="2 12">2.7.1.15</ecNumber>
    </recommendedName>
</protein>
<feature type="binding site" evidence="12">
    <location>
        <position position="245"/>
    </location>
    <ligand>
        <name>K(+)</name>
        <dbReference type="ChEBI" id="CHEBI:29103"/>
    </ligand>
</feature>
<dbReference type="eggNOG" id="COG0524">
    <property type="taxonomic scope" value="Bacteria"/>
</dbReference>
<evidence type="ECO:0000256" key="8">
    <source>
        <dbReference type="ARBA" id="ARBA00022840"/>
    </source>
</evidence>
<comment type="similarity">
    <text evidence="12">Belongs to the carbohydrate kinase PfkB family. Ribokinase subfamily.</text>
</comment>
<feature type="binding site" evidence="12">
    <location>
        <position position="290"/>
    </location>
    <ligand>
        <name>K(+)</name>
        <dbReference type="ChEBI" id="CHEBI:29103"/>
    </ligand>
</feature>
<dbReference type="CDD" id="cd01174">
    <property type="entry name" value="ribokinase"/>
    <property type="match status" value="1"/>
</dbReference>
<dbReference type="GO" id="GO:0005829">
    <property type="term" value="C:cytosol"/>
    <property type="evidence" value="ECO:0007669"/>
    <property type="project" value="TreeGrafter"/>
</dbReference>
<comment type="cofactor">
    <cofactor evidence="12">
        <name>Mg(2+)</name>
        <dbReference type="ChEBI" id="CHEBI:18420"/>
    </cofactor>
    <text evidence="12">Requires a divalent cation, most likely magnesium in vivo, as an electrophilic catalyst to aid phosphoryl group transfer. It is the chelate of the metal and the nucleotide that is the actual substrate.</text>
</comment>
<dbReference type="EC" id="2.7.1.15" evidence="2 12"/>
<sequence length="304" mass="32434">MKHILVIGSLNMDLVVKVEKLPKLGETILGETLYENPGGKGANQAVAAAKLGGNVSMIGKLGKDNYGEQLLLNLKSNNIKTEGIIRCDDITGTAVIEVDSKGNNSIVVIPGSNLKLSKEDLDSASDLIDKADIVILQQEIPMETVEYALELAAEKGKITILNPAPAVKISEKVLAATDFLILNETELEIISGKESIPETEYIYTINELRNKGAKNIILTLGEKGGMYTEGEEIKEYKALKVTAVDTTAAGDSFIGAFALKLAENAGVSDALEFAVGVSALTVTRSGAQQSLPTQEELKLFLESK</sequence>
<feature type="binding site" evidence="12">
    <location>
        <position position="284"/>
    </location>
    <ligand>
        <name>K(+)</name>
        <dbReference type="ChEBI" id="CHEBI:29103"/>
    </ligand>
</feature>
<dbReference type="GO" id="GO:0019303">
    <property type="term" value="P:D-ribose catabolic process"/>
    <property type="evidence" value="ECO:0007669"/>
    <property type="project" value="UniProtKB-UniRule"/>
</dbReference>
<organism evidence="14 15">
    <name type="scientific">Sebaldella termitidis (strain ATCC 33386 / NCTC 11300)</name>
    <dbReference type="NCBI Taxonomy" id="526218"/>
    <lineage>
        <taxon>Bacteria</taxon>
        <taxon>Fusobacteriati</taxon>
        <taxon>Fusobacteriota</taxon>
        <taxon>Fusobacteriia</taxon>
        <taxon>Fusobacteriales</taxon>
        <taxon>Leptotrichiaceae</taxon>
        <taxon>Sebaldella</taxon>
    </lineage>
</organism>
<dbReference type="STRING" id="526218.Sterm_3631"/>
<dbReference type="AlphaFoldDB" id="D1ARH9"/>
<evidence type="ECO:0000256" key="12">
    <source>
        <dbReference type="HAMAP-Rule" id="MF_01987"/>
    </source>
</evidence>
<keyword evidence="10 12" id="KW-0630">Potassium</keyword>
<gene>
    <name evidence="12" type="primary">rbsK</name>
    <name evidence="14" type="ordered locus">Sterm_3631</name>
</gene>
<dbReference type="UniPathway" id="UPA00916">
    <property type="reaction ID" value="UER00889"/>
</dbReference>
<dbReference type="InterPro" id="IPR002173">
    <property type="entry name" value="Carboh/pur_kinase_PfkB_CS"/>
</dbReference>
<evidence type="ECO:0000256" key="3">
    <source>
        <dbReference type="ARBA" id="ARBA00016943"/>
    </source>
</evidence>
<dbReference type="PANTHER" id="PTHR10584:SF166">
    <property type="entry name" value="RIBOKINASE"/>
    <property type="match status" value="1"/>
</dbReference>
<comment type="caution">
    <text evidence="12">Lacks conserved residue(s) required for the propagation of feature annotation.</text>
</comment>
<name>D1ARH9_SEBTE</name>
<dbReference type="NCBIfam" id="TIGR02152">
    <property type="entry name" value="D_ribokin_bact"/>
    <property type="match status" value="1"/>
</dbReference>
<dbReference type="PRINTS" id="PR00990">
    <property type="entry name" value="RIBOKINASE"/>
</dbReference>
<keyword evidence="7 12" id="KW-0418">Kinase</keyword>
<evidence type="ECO:0000313" key="14">
    <source>
        <dbReference type="EMBL" id="ACZ10465.1"/>
    </source>
</evidence>
<dbReference type="HAMAP" id="MF_01987">
    <property type="entry name" value="Ribokinase"/>
    <property type="match status" value="1"/>
</dbReference>
<evidence type="ECO:0000256" key="6">
    <source>
        <dbReference type="ARBA" id="ARBA00022741"/>
    </source>
</evidence>
<dbReference type="InterPro" id="IPR029056">
    <property type="entry name" value="Ribokinase-like"/>
</dbReference>
<dbReference type="InterPro" id="IPR002139">
    <property type="entry name" value="Ribo/fructo_kinase"/>
</dbReference>
<feature type="domain" description="Carbohydrate kinase PfkB" evidence="13">
    <location>
        <begin position="1"/>
        <end position="293"/>
    </location>
</feature>
<comment type="activity regulation">
    <text evidence="12">Activated by a monovalent cation that binds near, but not in, the active site. The most likely occupant of the site in vivo is potassium. Ion binding induces a conformational change that may alter substrate affinity.</text>
</comment>
<comment type="subcellular location">
    <subcellularLocation>
        <location evidence="12">Cytoplasm</location>
    </subcellularLocation>
</comment>
<keyword evidence="4 12" id="KW-0808">Transferase</keyword>
<feature type="binding site" evidence="12">
    <location>
        <begin position="11"/>
        <end position="13"/>
    </location>
    <ligand>
        <name>substrate</name>
    </ligand>
</feature>
<feature type="binding site" evidence="12">
    <location>
        <position position="286"/>
    </location>
    <ligand>
        <name>K(+)</name>
        <dbReference type="ChEBI" id="CHEBI:29103"/>
    </ligand>
</feature>
<evidence type="ECO:0000256" key="10">
    <source>
        <dbReference type="ARBA" id="ARBA00022958"/>
    </source>
</evidence>
<dbReference type="InterPro" id="IPR011611">
    <property type="entry name" value="PfkB_dom"/>
</dbReference>
<dbReference type="InterPro" id="IPR011877">
    <property type="entry name" value="Ribokinase"/>
</dbReference>
<keyword evidence="11 12" id="KW-0119">Carbohydrate metabolism</keyword>
<comment type="catalytic activity">
    <reaction evidence="12">
        <text>D-ribose + ATP = D-ribose 5-phosphate + ADP + H(+)</text>
        <dbReference type="Rhea" id="RHEA:13697"/>
        <dbReference type="ChEBI" id="CHEBI:15378"/>
        <dbReference type="ChEBI" id="CHEBI:30616"/>
        <dbReference type="ChEBI" id="CHEBI:47013"/>
        <dbReference type="ChEBI" id="CHEBI:78346"/>
        <dbReference type="ChEBI" id="CHEBI:456216"/>
        <dbReference type="EC" id="2.7.1.15"/>
    </reaction>
</comment>
<keyword evidence="15" id="KW-1185">Reference proteome</keyword>
<keyword evidence="5 12" id="KW-0479">Metal-binding</keyword>
<reference evidence="15" key="1">
    <citation type="submission" date="2009-09" db="EMBL/GenBank/DDBJ databases">
        <title>The complete chromosome of Sebaldella termitidis ATCC 33386.</title>
        <authorList>
            <consortium name="US DOE Joint Genome Institute (JGI-PGF)"/>
            <person name="Lucas S."/>
            <person name="Copeland A."/>
            <person name="Lapidus A."/>
            <person name="Glavina del Rio T."/>
            <person name="Dalin E."/>
            <person name="Tice H."/>
            <person name="Bruce D."/>
            <person name="Goodwin L."/>
            <person name="Pitluck S."/>
            <person name="Kyrpides N."/>
            <person name="Mavromatis K."/>
            <person name="Ivanova N."/>
            <person name="Mikhailova N."/>
            <person name="Sims D."/>
            <person name="Meincke L."/>
            <person name="Brettin T."/>
            <person name="Detter J.C."/>
            <person name="Han C."/>
            <person name="Larimer F."/>
            <person name="Land M."/>
            <person name="Hauser L."/>
            <person name="Markowitz V."/>
            <person name="Cheng J.F."/>
            <person name="Hugenholtz P."/>
            <person name="Woyke T."/>
            <person name="Wu D."/>
            <person name="Eisen J.A."/>
        </authorList>
    </citation>
    <scope>NUCLEOTIDE SEQUENCE [LARGE SCALE GENOMIC DNA]</scope>
    <source>
        <strain evidence="15">ATCC 33386 / NCTC 11300</strain>
    </source>
</reference>
<proteinExistence type="inferred from homology"/>
<evidence type="ECO:0000256" key="9">
    <source>
        <dbReference type="ARBA" id="ARBA00022842"/>
    </source>
</evidence>
<evidence type="ECO:0000256" key="7">
    <source>
        <dbReference type="ARBA" id="ARBA00022777"/>
    </source>
</evidence>
<reference evidence="14 15" key="2">
    <citation type="journal article" date="2010" name="Stand. Genomic Sci.">
        <title>Complete genome sequence of Sebaldella termitidis type strain (NCTC 11300).</title>
        <authorList>
            <person name="Harmon-Smith M."/>
            <person name="Celia L."/>
            <person name="Chertkov O."/>
            <person name="Lapidus A."/>
            <person name="Copeland A."/>
            <person name="Glavina Del Rio T."/>
            <person name="Nolan M."/>
            <person name="Lucas S."/>
            <person name="Tice H."/>
            <person name="Cheng J.F."/>
            <person name="Han C."/>
            <person name="Detter J.C."/>
            <person name="Bruce D."/>
            <person name="Goodwin L."/>
            <person name="Pitluck S."/>
            <person name="Pati A."/>
            <person name="Liolios K."/>
            <person name="Ivanova N."/>
            <person name="Mavromatis K."/>
            <person name="Mikhailova N."/>
            <person name="Chen A."/>
            <person name="Palaniappan K."/>
            <person name="Land M."/>
            <person name="Hauser L."/>
            <person name="Chang Y.J."/>
            <person name="Jeffries C.D."/>
            <person name="Brettin T."/>
            <person name="Goker M."/>
            <person name="Beck B."/>
            <person name="Bristow J."/>
            <person name="Eisen J.A."/>
            <person name="Markowitz V."/>
            <person name="Hugenholtz P."/>
            <person name="Kyrpides N.C."/>
            <person name="Klenk H.P."/>
            <person name="Chen F."/>
        </authorList>
    </citation>
    <scope>NUCLEOTIDE SEQUENCE [LARGE SCALE GENOMIC DNA]</scope>
    <source>
        <strain evidence="15">ATCC 33386 / NCTC 11300</strain>
    </source>
</reference>
<dbReference type="EMBL" id="CP001739">
    <property type="protein sequence ID" value="ACZ10465.1"/>
    <property type="molecule type" value="Genomic_DNA"/>
</dbReference>
<feature type="binding site" evidence="12">
    <location>
        <begin position="250"/>
        <end position="251"/>
    </location>
    <ligand>
        <name>ATP</name>
        <dbReference type="ChEBI" id="CHEBI:30616"/>
    </ligand>
</feature>
<evidence type="ECO:0000256" key="5">
    <source>
        <dbReference type="ARBA" id="ARBA00022723"/>
    </source>
</evidence>
<dbReference type="Gene3D" id="3.40.1190.20">
    <property type="match status" value="1"/>
</dbReference>
<evidence type="ECO:0000256" key="1">
    <source>
        <dbReference type="ARBA" id="ARBA00005380"/>
    </source>
</evidence>
<evidence type="ECO:0000313" key="15">
    <source>
        <dbReference type="Proteomes" id="UP000000845"/>
    </source>
</evidence>
<dbReference type="Proteomes" id="UP000000845">
    <property type="component" value="Chromosome"/>
</dbReference>
<keyword evidence="8 12" id="KW-0067">ATP-binding</keyword>
<evidence type="ECO:0000259" key="13">
    <source>
        <dbReference type="Pfam" id="PF00294"/>
    </source>
</evidence>
<dbReference type="GO" id="GO:0005524">
    <property type="term" value="F:ATP binding"/>
    <property type="evidence" value="ECO:0007669"/>
    <property type="project" value="UniProtKB-UniRule"/>
</dbReference>
<keyword evidence="12" id="KW-0963">Cytoplasm</keyword>